<dbReference type="InterPro" id="IPR043130">
    <property type="entry name" value="CDP-OH_PTrfase_TM_dom"/>
</dbReference>
<evidence type="ECO:0000256" key="6">
    <source>
        <dbReference type="ARBA" id="ARBA00023098"/>
    </source>
</evidence>
<evidence type="ECO:0000256" key="3">
    <source>
        <dbReference type="ARBA" id="ARBA00022679"/>
    </source>
</evidence>
<dbReference type="EMBL" id="HAEE01013021">
    <property type="protein sequence ID" value="SBR33071.1"/>
    <property type="molecule type" value="Transcribed_RNA"/>
</dbReference>
<dbReference type="PROSITE" id="PS00379">
    <property type="entry name" value="CDP_ALCOHOL_P_TRANSF"/>
    <property type="match status" value="1"/>
</dbReference>
<dbReference type="PANTHER" id="PTHR15362">
    <property type="entry name" value="PHOSPHATIDYLINOSITOL SYNTHASE"/>
    <property type="match status" value="1"/>
</dbReference>
<dbReference type="GO" id="GO:0008654">
    <property type="term" value="P:phospholipid biosynthetic process"/>
    <property type="evidence" value="ECO:0007669"/>
    <property type="project" value="UniProtKB-KW"/>
</dbReference>
<name>A0A1A8KLH4_NOTKU</name>
<dbReference type="GO" id="GO:0016020">
    <property type="term" value="C:membrane"/>
    <property type="evidence" value="ECO:0007669"/>
    <property type="project" value="UniProtKB-SubCell"/>
</dbReference>
<evidence type="ECO:0000256" key="2">
    <source>
        <dbReference type="ARBA" id="ARBA00022516"/>
    </source>
</evidence>
<evidence type="ECO:0000256" key="1">
    <source>
        <dbReference type="ARBA" id="ARBA00004141"/>
    </source>
</evidence>
<evidence type="ECO:0000256" key="11">
    <source>
        <dbReference type="SAM" id="Phobius"/>
    </source>
</evidence>
<comment type="similarity">
    <text evidence="10">Belongs to the CDP-alcohol phosphatidyltransferase class-I family.</text>
</comment>
<reference evidence="12" key="1">
    <citation type="submission" date="2016-05" db="EMBL/GenBank/DDBJ databases">
        <authorList>
            <person name="Lavstsen T."/>
            <person name="Jespersen J.S."/>
        </authorList>
    </citation>
    <scope>NUCLEOTIDE SEQUENCE</scope>
    <source>
        <tissue evidence="12">Brain</tissue>
    </source>
</reference>
<evidence type="ECO:0000256" key="9">
    <source>
        <dbReference type="ARBA" id="ARBA00023264"/>
    </source>
</evidence>
<protein>
    <recommendedName>
        <fullName evidence="13">CDP-diacylglycerol--inositol 3-phosphatidyltransferase</fullName>
    </recommendedName>
</protein>
<evidence type="ECO:0000256" key="7">
    <source>
        <dbReference type="ARBA" id="ARBA00023136"/>
    </source>
</evidence>
<keyword evidence="7 11" id="KW-0472">Membrane</keyword>
<evidence type="ECO:0000256" key="10">
    <source>
        <dbReference type="RuleBase" id="RU003750"/>
    </source>
</evidence>
<dbReference type="PANTHER" id="PTHR15362:SF13">
    <property type="entry name" value="SI:CH1073-145M9.1"/>
    <property type="match status" value="1"/>
</dbReference>
<organism evidence="12">
    <name type="scientific">Nothobranchius kuhntae</name>
    <name type="common">Beira killifish</name>
    <dbReference type="NCBI Taxonomy" id="321403"/>
    <lineage>
        <taxon>Eukaryota</taxon>
        <taxon>Metazoa</taxon>
        <taxon>Chordata</taxon>
        <taxon>Craniata</taxon>
        <taxon>Vertebrata</taxon>
        <taxon>Euteleostomi</taxon>
        <taxon>Actinopterygii</taxon>
        <taxon>Neopterygii</taxon>
        <taxon>Teleostei</taxon>
        <taxon>Neoteleostei</taxon>
        <taxon>Acanthomorphata</taxon>
        <taxon>Ovalentaria</taxon>
        <taxon>Atherinomorphae</taxon>
        <taxon>Cyprinodontiformes</taxon>
        <taxon>Nothobranchiidae</taxon>
        <taxon>Nothobranchius</taxon>
    </lineage>
</organism>
<keyword evidence="9" id="KW-1208">Phospholipid metabolism</keyword>
<comment type="subcellular location">
    <subcellularLocation>
        <location evidence="1">Membrane</location>
        <topology evidence="1">Multi-pass membrane protein</topology>
    </subcellularLocation>
</comment>
<evidence type="ECO:0000256" key="8">
    <source>
        <dbReference type="ARBA" id="ARBA00023209"/>
    </source>
</evidence>
<keyword evidence="4 11" id="KW-0812">Transmembrane</keyword>
<evidence type="ECO:0000256" key="5">
    <source>
        <dbReference type="ARBA" id="ARBA00022989"/>
    </source>
</evidence>
<keyword evidence="3 10" id="KW-0808">Transferase</keyword>
<accession>A0A1A8KLH4</accession>
<evidence type="ECO:0008006" key="13">
    <source>
        <dbReference type="Google" id="ProtNLM"/>
    </source>
</evidence>
<proteinExistence type="inferred from homology"/>
<dbReference type="Gene3D" id="1.20.120.1760">
    <property type="match status" value="1"/>
</dbReference>
<keyword evidence="8" id="KW-0594">Phospholipid biosynthesis</keyword>
<evidence type="ECO:0000313" key="12">
    <source>
        <dbReference type="EMBL" id="SBR33071.1"/>
    </source>
</evidence>
<dbReference type="Pfam" id="PF01066">
    <property type="entry name" value="CDP-OH_P_transf"/>
    <property type="match status" value="1"/>
</dbReference>
<feature type="transmembrane region" description="Helical" evidence="11">
    <location>
        <begin position="12"/>
        <end position="33"/>
    </location>
</feature>
<keyword evidence="5 11" id="KW-1133">Transmembrane helix</keyword>
<reference evidence="12" key="2">
    <citation type="submission" date="2016-06" db="EMBL/GenBank/DDBJ databases">
        <title>The genome of a short-lived fish provides insights into sex chromosome evolution and the genetic control of aging.</title>
        <authorList>
            <person name="Reichwald K."/>
            <person name="Felder M."/>
            <person name="Petzold A."/>
            <person name="Koch P."/>
            <person name="Groth M."/>
            <person name="Platzer M."/>
        </authorList>
    </citation>
    <scope>NUCLEOTIDE SEQUENCE</scope>
    <source>
        <tissue evidence="12">Brain</tissue>
    </source>
</reference>
<gene>
    <name evidence="12" type="primary">si:ch1073-145m9.1</name>
</gene>
<sequence>MRLRSGGGRKVMLFWPNIVGYIRISLVFAAWAAHQSPAAFVPLYTLASILDGVDGWLARKLGQTSRFGAWLDVLVDNLSRSMLWSLLFQWGWLVSTLEWCVFVCNHSTRGADWKSSFSSSPRLIRAIMANGNQFVIGTQLAIWFSLVLHLCAAGLWTPLGVWVVSGLHGLPLWLYLHQNDLLSDWLGLQPWVQSVGTVVLAAGRVMALSAEMWCIWTHIHYLTSDETEDKKLKT</sequence>
<dbReference type="GO" id="GO:0016780">
    <property type="term" value="F:phosphotransferase activity, for other substituted phosphate groups"/>
    <property type="evidence" value="ECO:0007669"/>
    <property type="project" value="InterPro"/>
</dbReference>
<dbReference type="AlphaFoldDB" id="A0A1A8KLH4"/>
<keyword evidence="2" id="KW-0444">Lipid biosynthesis</keyword>
<feature type="transmembrane region" description="Helical" evidence="11">
    <location>
        <begin position="82"/>
        <end position="102"/>
    </location>
</feature>
<dbReference type="InterPro" id="IPR000462">
    <property type="entry name" value="CDP-OH_P_trans"/>
</dbReference>
<evidence type="ECO:0000256" key="4">
    <source>
        <dbReference type="ARBA" id="ARBA00022692"/>
    </source>
</evidence>
<dbReference type="InterPro" id="IPR048254">
    <property type="entry name" value="CDP_ALCOHOL_P_TRANSF_CS"/>
</dbReference>
<keyword evidence="6" id="KW-0443">Lipid metabolism</keyword>